<feature type="compositionally biased region" description="Low complexity" evidence="1">
    <location>
        <begin position="324"/>
        <end position="337"/>
    </location>
</feature>
<feature type="region of interest" description="Disordered" evidence="1">
    <location>
        <begin position="140"/>
        <end position="207"/>
    </location>
</feature>
<evidence type="ECO:0000256" key="1">
    <source>
        <dbReference type="SAM" id="MobiDB-lite"/>
    </source>
</evidence>
<evidence type="ECO:0000313" key="2">
    <source>
        <dbReference type="EMBL" id="ODQ48044.1"/>
    </source>
</evidence>
<feature type="region of interest" description="Disordered" evidence="1">
    <location>
        <begin position="296"/>
        <end position="337"/>
    </location>
</feature>
<dbReference type="RefSeq" id="XP_019019157.1">
    <property type="nucleotide sequence ID" value="XM_019161005.1"/>
</dbReference>
<reference evidence="2 3" key="1">
    <citation type="journal article" date="2016" name="Proc. Natl. Acad. Sci. U.S.A.">
        <title>Comparative genomics of biotechnologically important yeasts.</title>
        <authorList>
            <person name="Riley R."/>
            <person name="Haridas S."/>
            <person name="Wolfe K.H."/>
            <person name="Lopes M.R."/>
            <person name="Hittinger C.T."/>
            <person name="Goeker M."/>
            <person name="Salamov A.A."/>
            <person name="Wisecaver J.H."/>
            <person name="Long T.M."/>
            <person name="Calvey C.H."/>
            <person name="Aerts A.L."/>
            <person name="Barry K.W."/>
            <person name="Choi C."/>
            <person name="Clum A."/>
            <person name="Coughlan A.Y."/>
            <person name="Deshpande S."/>
            <person name="Douglass A.P."/>
            <person name="Hanson S.J."/>
            <person name="Klenk H.-P."/>
            <person name="LaButti K.M."/>
            <person name="Lapidus A."/>
            <person name="Lindquist E.A."/>
            <person name="Lipzen A.M."/>
            <person name="Meier-Kolthoff J.P."/>
            <person name="Ohm R.A."/>
            <person name="Otillar R.P."/>
            <person name="Pangilinan J.L."/>
            <person name="Peng Y."/>
            <person name="Rokas A."/>
            <person name="Rosa C.A."/>
            <person name="Scheuner C."/>
            <person name="Sibirny A.A."/>
            <person name="Slot J.C."/>
            <person name="Stielow J.B."/>
            <person name="Sun H."/>
            <person name="Kurtzman C.P."/>
            <person name="Blackwell M."/>
            <person name="Grigoriev I.V."/>
            <person name="Jeffries T.W."/>
        </authorList>
    </citation>
    <scope>NUCLEOTIDE SEQUENCE [LARGE SCALE GENOMIC DNA]</scope>
    <source>
        <strain evidence="2 3">NRRL Y-2026</strain>
    </source>
</reference>
<evidence type="ECO:0000313" key="3">
    <source>
        <dbReference type="Proteomes" id="UP000094455"/>
    </source>
</evidence>
<dbReference type="GeneID" id="30177692"/>
<proteinExistence type="predicted"/>
<feature type="compositionally biased region" description="Basic residues" evidence="1">
    <location>
        <begin position="186"/>
        <end position="196"/>
    </location>
</feature>
<keyword evidence="3" id="KW-1185">Reference proteome</keyword>
<gene>
    <name evidence="2" type="ORF">PICMEDRAFT_15885</name>
</gene>
<accession>A0A1E3NPL1</accession>
<organism evidence="2 3">
    <name type="scientific">Pichia membranifaciens NRRL Y-2026</name>
    <dbReference type="NCBI Taxonomy" id="763406"/>
    <lineage>
        <taxon>Eukaryota</taxon>
        <taxon>Fungi</taxon>
        <taxon>Dikarya</taxon>
        <taxon>Ascomycota</taxon>
        <taxon>Saccharomycotina</taxon>
        <taxon>Pichiomycetes</taxon>
        <taxon>Pichiales</taxon>
        <taxon>Pichiaceae</taxon>
        <taxon>Pichia</taxon>
    </lineage>
</organism>
<protein>
    <submittedName>
        <fullName evidence="2">Uncharacterized protein</fullName>
    </submittedName>
</protein>
<dbReference type="Proteomes" id="UP000094455">
    <property type="component" value="Unassembled WGS sequence"/>
</dbReference>
<dbReference type="AlphaFoldDB" id="A0A1E3NPL1"/>
<name>A0A1E3NPL1_9ASCO</name>
<dbReference type="OrthoDB" id="3996121at2759"/>
<dbReference type="EMBL" id="KV454002">
    <property type="protein sequence ID" value="ODQ48044.1"/>
    <property type="molecule type" value="Genomic_DNA"/>
</dbReference>
<feature type="compositionally biased region" description="Pro residues" evidence="1">
    <location>
        <begin position="151"/>
        <end position="161"/>
    </location>
</feature>
<sequence>MYNKKLRGDFIDPEIDFRGSVANRSKLSICTLPPINTIVGEGPKSTHAKVFAEQYIQAKHSIDQRTPVPVVAPQKTQSISLAKRRGDKSSRIASGNIFSGWSKRISTFGNIMESFEVKEAKQRSVSLPQYHATTNIKNSVHFPPQLESHPHPQPELLPHPRPQQKLLRPPNPDHGIIVNAQQTINKSHKHRQKPRYKSSSIKDNHQCHRKKVSFGNNNFTNHKPFVPVHRDTSQVTGNKLTECHPIGGLKNQLENRYVKVEDDLLTNFSNDSSTSLVSKLLESYSRMNLEQQSFEKAKMPDSPGAKALQLNPVEEQKATKRSMTGGTSTHDSTSTNNDLFSFTHSSYTSGSSEFVSLPETGNEDGNSYPNALQTTNYNKELPPVPLKKMDQSILRDYSGAEQDPKIVDSSVPPEVPRHQILPSSNSQHESFELFYDCDTFSFTSSKKSLERNDTKIMERKPEKKEYFPEDTAIFTRKSRQLKGKKKPVPNSKDRTTSWQYLEKVGIEPFMLSGYQSDTPLKVINQ</sequence>